<dbReference type="HAMAP" id="MF_01043">
    <property type="entry name" value="PlsY"/>
    <property type="match status" value="1"/>
</dbReference>
<dbReference type="EC" id="2.3.1.275" evidence="10"/>
<keyword evidence="12" id="KW-1185">Reference proteome</keyword>
<dbReference type="Proteomes" id="UP000183508">
    <property type="component" value="Unassembled WGS sequence"/>
</dbReference>
<keyword evidence="9 10" id="KW-1208">Phospholipid metabolism</keyword>
<feature type="transmembrane region" description="Helical" evidence="10">
    <location>
        <begin position="79"/>
        <end position="100"/>
    </location>
</feature>
<feature type="transmembrane region" description="Helical" evidence="10">
    <location>
        <begin position="47"/>
        <end position="73"/>
    </location>
</feature>
<sequence length="196" mass="20588">MIFLCAIVGYLLGSVSTSTLVVRWAANLDIRQHGSGNAGATNTLRVLGLRYALLVLAVDILKGMAAVGMGHVLGRGDPWAVYAAGLAAIVGHNWPVFFGFRGGKGVATTIGVLALVMFTPAALTGAIAIALVALTRYVSLGALTFTALTPVAAMLLGYPWAKVAFAVIVAALSIYRHRQNIGRLRRGEEHKVFSKS</sequence>
<comment type="catalytic activity">
    <reaction evidence="10">
        <text>an acyl phosphate + sn-glycerol 3-phosphate = a 1-acyl-sn-glycero-3-phosphate + phosphate</text>
        <dbReference type="Rhea" id="RHEA:34075"/>
        <dbReference type="ChEBI" id="CHEBI:43474"/>
        <dbReference type="ChEBI" id="CHEBI:57597"/>
        <dbReference type="ChEBI" id="CHEBI:57970"/>
        <dbReference type="ChEBI" id="CHEBI:59918"/>
        <dbReference type="EC" id="2.3.1.275"/>
    </reaction>
</comment>
<evidence type="ECO:0000256" key="2">
    <source>
        <dbReference type="ARBA" id="ARBA00022516"/>
    </source>
</evidence>
<evidence type="ECO:0000256" key="7">
    <source>
        <dbReference type="ARBA" id="ARBA00023136"/>
    </source>
</evidence>
<comment type="subcellular location">
    <subcellularLocation>
        <location evidence="10">Cell membrane</location>
        <topology evidence="10">Multi-pass membrane protein</topology>
    </subcellularLocation>
</comment>
<evidence type="ECO:0000256" key="9">
    <source>
        <dbReference type="ARBA" id="ARBA00023264"/>
    </source>
</evidence>
<evidence type="ECO:0000256" key="1">
    <source>
        <dbReference type="ARBA" id="ARBA00022475"/>
    </source>
</evidence>
<reference evidence="12" key="1">
    <citation type="submission" date="2016-10" db="EMBL/GenBank/DDBJ databases">
        <authorList>
            <person name="Varghese N."/>
        </authorList>
    </citation>
    <scope>NUCLEOTIDE SEQUENCE [LARGE SCALE GENOMIC DNA]</scope>
    <source>
        <strain evidence="12">DSM 17980</strain>
    </source>
</reference>
<name>A0A1I7L7Y3_9BACL</name>
<comment type="function">
    <text evidence="10">Catalyzes the transfer of an acyl group from acyl-phosphate (acyl-PO(4)) to glycerol-3-phosphate (G3P) to form lysophosphatidic acid (LPA). This enzyme utilizes acyl-phosphate as fatty acyl donor, but not acyl-CoA or acyl-ACP.</text>
</comment>
<dbReference type="EMBL" id="FPBV01000027">
    <property type="protein sequence ID" value="SFV05594.1"/>
    <property type="molecule type" value="Genomic_DNA"/>
</dbReference>
<keyword evidence="5 10" id="KW-1133">Transmembrane helix</keyword>
<keyword evidence="8 10" id="KW-0594">Phospholipid biosynthesis</keyword>
<dbReference type="Pfam" id="PF02660">
    <property type="entry name" value="G3P_acyltransf"/>
    <property type="match status" value="1"/>
</dbReference>
<dbReference type="InterPro" id="IPR003811">
    <property type="entry name" value="G3P_acylTferase_PlsY"/>
</dbReference>
<dbReference type="GO" id="GO:0005886">
    <property type="term" value="C:plasma membrane"/>
    <property type="evidence" value="ECO:0007669"/>
    <property type="project" value="UniProtKB-SubCell"/>
</dbReference>
<dbReference type="SMART" id="SM01207">
    <property type="entry name" value="G3P_acyltransf"/>
    <property type="match status" value="1"/>
</dbReference>
<keyword evidence="1 10" id="KW-1003">Cell membrane</keyword>
<dbReference type="PANTHER" id="PTHR30309:SF0">
    <property type="entry name" value="GLYCEROL-3-PHOSPHATE ACYLTRANSFERASE-RELATED"/>
    <property type="match status" value="1"/>
</dbReference>
<feature type="transmembrane region" description="Helical" evidence="10">
    <location>
        <begin position="155"/>
        <end position="175"/>
    </location>
</feature>
<evidence type="ECO:0000313" key="11">
    <source>
        <dbReference type="EMBL" id="SFV05594.1"/>
    </source>
</evidence>
<dbReference type="GO" id="GO:0008654">
    <property type="term" value="P:phospholipid biosynthetic process"/>
    <property type="evidence" value="ECO:0007669"/>
    <property type="project" value="UniProtKB-UniRule"/>
</dbReference>
<dbReference type="eggNOG" id="COG0344">
    <property type="taxonomic scope" value="Bacteria"/>
</dbReference>
<comment type="subunit">
    <text evidence="10">Probably interacts with PlsX.</text>
</comment>
<keyword evidence="6 10" id="KW-0443">Lipid metabolism</keyword>
<evidence type="ECO:0000256" key="10">
    <source>
        <dbReference type="HAMAP-Rule" id="MF_01043"/>
    </source>
</evidence>
<evidence type="ECO:0000256" key="8">
    <source>
        <dbReference type="ARBA" id="ARBA00023209"/>
    </source>
</evidence>
<evidence type="ECO:0000256" key="3">
    <source>
        <dbReference type="ARBA" id="ARBA00022679"/>
    </source>
</evidence>
<comment type="pathway">
    <text evidence="10">Lipid metabolism; phospholipid metabolism.</text>
</comment>
<keyword evidence="3 10" id="KW-0808">Transferase</keyword>
<dbReference type="UniPathway" id="UPA00085"/>
<evidence type="ECO:0000313" key="12">
    <source>
        <dbReference type="Proteomes" id="UP000183508"/>
    </source>
</evidence>
<proteinExistence type="inferred from homology"/>
<dbReference type="GO" id="GO:0043772">
    <property type="term" value="F:acyl-phosphate glycerol-3-phosphate acyltransferase activity"/>
    <property type="evidence" value="ECO:0007669"/>
    <property type="project" value="UniProtKB-UniRule"/>
</dbReference>
<dbReference type="AlphaFoldDB" id="A0A1I7L7Y3"/>
<dbReference type="STRING" id="392015.SAMN05421543_12721"/>
<dbReference type="OrthoDB" id="9777124at2"/>
<feature type="transmembrane region" description="Helical" evidence="10">
    <location>
        <begin position="6"/>
        <end position="26"/>
    </location>
</feature>
<comment type="similarity">
    <text evidence="10">Belongs to the PlsY family.</text>
</comment>
<dbReference type="NCBIfam" id="TIGR00023">
    <property type="entry name" value="glycerol-3-phosphate 1-O-acyltransferase PlsY"/>
    <property type="match status" value="1"/>
</dbReference>
<keyword evidence="4 10" id="KW-0812">Transmembrane</keyword>
<keyword evidence="11" id="KW-0012">Acyltransferase</keyword>
<organism evidence="11 12">
    <name type="scientific">Alicyclobacillus macrosporangiidus</name>
    <dbReference type="NCBI Taxonomy" id="392015"/>
    <lineage>
        <taxon>Bacteria</taxon>
        <taxon>Bacillati</taxon>
        <taxon>Bacillota</taxon>
        <taxon>Bacilli</taxon>
        <taxon>Bacillales</taxon>
        <taxon>Alicyclobacillaceae</taxon>
        <taxon>Alicyclobacillus</taxon>
    </lineage>
</organism>
<keyword evidence="2 10" id="KW-0444">Lipid biosynthesis</keyword>
<evidence type="ECO:0000256" key="5">
    <source>
        <dbReference type="ARBA" id="ARBA00022989"/>
    </source>
</evidence>
<accession>A0A1I7L7Y3</accession>
<dbReference type="PANTHER" id="PTHR30309">
    <property type="entry name" value="INNER MEMBRANE PROTEIN YGIH"/>
    <property type="match status" value="1"/>
</dbReference>
<evidence type="ECO:0000256" key="4">
    <source>
        <dbReference type="ARBA" id="ARBA00022692"/>
    </source>
</evidence>
<evidence type="ECO:0000256" key="6">
    <source>
        <dbReference type="ARBA" id="ARBA00023098"/>
    </source>
</evidence>
<keyword evidence="7 10" id="KW-0472">Membrane</keyword>
<feature type="transmembrane region" description="Helical" evidence="10">
    <location>
        <begin position="112"/>
        <end position="135"/>
    </location>
</feature>
<protein>
    <recommendedName>
        <fullName evidence="10">Glycerol-3-phosphate acyltransferase</fullName>
    </recommendedName>
    <alternativeName>
        <fullName evidence="10">Acyl-PO4 G3P acyltransferase</fullName>
    </alternativeName>
    <alternativeName>
        <fullName evidence="10">Acyl-phosphate--glycerol-3-phosphate acyltransferase</fullName>
    </alternativeName>
    <alternativeName>
        <fullName evidence="10">G3P acyltransferase</fullName>
        <shortName evidence="10">GPAT</shortName>
        <ecNumber evidence="10">2.3.1.275</ecNumber>
    </alternativeName>
    <alternativeName>
        <fullName evidence="10">Lysophosphatidic acid synthase</fullName>
        <shortName evidence="10">LPA synthase</shortName>
    </alternativeName>
</protein>
<gene>
    <name evidence="10" type="primary">plsY</name>
    <name evidence="11" type="ORF">SAMN05421543_12721</name>
</gene>
<dbReference type="RefSeq" id="WP_074956058.1">
    <property type="nucleotide sequence ID" value="NZ_FPBV01000027.1"/>
</dbReference>